<feature type="compositionally biased region" description="Polar residues" evidence="2">
    <location>
        <begin position="528"/>
        <end position="543"/>
    </location>
</feature>
<keyword evidence="1" id="KW-0862">Zinc</keyword>
<dbReference type="InterPro" id="IPR013087">
    <property type="entry name" value="Znf_C2H2_type"/>
</dbReference>
<feature type="region of interest" description="Disordered" evidence="2">
    <location>
        <begin position="519"/>
        <end position="549"/>
    </location>
</feature>
<feature type="region of interest" description="Disordered" evidence="2">
    <location>
        <begin position="570"/>
        <end position="612"/>
    </location>
</feature>
<evidence type="ECO:0000256" key="2">
    <source>
        <dbReference type="SAM" id="MobiDB-lite"/>
    </source>
</evidence>
<sequence>MFRDPNKWTNVLNIQVKNSEEEKELKMDPRFCVEAVLEDGDFKGTRRTIRSKELKCPDCDQRFAFSSALKRHESNCVRHERRKHWSETAETGNDKKEQTPSLAPQISSFRCHLCEHSSAKRQLALKHLRVCHFPEYNLLVSNGELNPGAEEKESLIRAQEKKYPGYVNRKIICLICMHRFCSEISVLSVPSCHFCPSHWQSRAPTSIGTLSHIPSETEVRARITKDNSVMTDVDMIYALTSVDVLYRKLSWVATWRNVAEDNVFLFTFALGNGKIRPDWTNISIVECGLKLINRSYANLGNVLWPNDMMHLVFFLQIGVYFFNVQNDLFLGPREALRLDDKIYLFKQVGAQKERAAIAYDSETDDDDDAENVTPLLNGKKSCANFHKNNLETASPNSKPTSNSGKPSLPVLSSGHDSKEDHEGLLTADIGQSKNIKNLETRSKTADVGKSESIENLETRSKTADIGESKSVENFETGSLPYGLLKASHDAEFAPVICAKSLSSVLGQYVPDSSNLLATKLPTGPDVDSPTQEKSLKQKAQTSARQDDVITRGAAVEPATQEESLKLKSLAQPDTHGESLQPELSPSVLKDGAADSAEAANRSDSKCLPTDIQCPLEPKQSAAHQDDVPRAKTIPRNPPYERLIIKSSRDALDVSSDIVYALGCKSVIEKALREVKNWKNVPLDDTFLYSYAGAYFELSDGVVTTVNDFSNVTLDFEVQDWPFSKLVGKLRRLRVRSLSAWAILYVIGYKLYFRGENWPLDLMDFNFFRWLALRYRTYLLSTSECRKLDRYENTDLLPSHIRMFRLVPKDASLQNE</sequence>
<accession>A0A8S1BX38</accession>
<keyword evidence="5" id="KW-1185">Reference proteome</keyword>
<proteinExistence type="predicted"/>
<protein>
    <recommendedName>
        <fullName evidence="3">C2H2-type domain-containing protein</fullName>
    </recommendedName>
</protein>
<dbReference type="GO" id="GO:0008270">
    <property type="term" value="F:zinc ion binding"/>
    <property type="evidence" value="ECO:0007669"/>
    <property type="project" value="UniProtKB-KW"/>
</dbReference>
<dbReference type="Proteomes" id="UP000494165">
    <property type="component" value="Unassembled WGS sequence"/>
</dbReference>
<evidence type="ECO:0000259" key="3">
    <source>
        <dbReference type="PROSITE" id="PS50157"/>
    </source>
</evidence>
<keyword evidence="1" id="KW-0479">Metal-binding</keyword>
<dbReference type="PROSITE" id="PS50157">
    <property type="entry name" value="ZINC_FINGER_C2H2_2"/>
    <property type="match status" value="1"/>
</dbReference>
<comment type="caution">
    <text evidence="4">The sequence shown here is derived from an EMBL/GenBank/DDBJ whole genome shotgun (WGS) entry which is preliminary data.</text>
</comment>
<name>A0A8S1BX38_9INSE</name>
<keyword evidence="1" id="KW-0863">Zinc-finger</keyword>
<evidence type="ECO:0000313" key="5">
    <source>
        <dbReference type="Proteomes" id="UP000494165"/>
    </source>
</evidence>
<feature type="region of interest" description="Disordered" evidence="2">
    <location>
        <begin position="388"/>
        <end position="420"/>
    </location>
</feature>
<feature type="domain" description="C2H2-type" evidence="3">
    <location>
        <begin position="54"/>
        <end position="84"/>
    </location>
</feature>
<gene>
    <name evidence="4" type="ORF">CLODIP_2_CD11434</name>
</gene>
<dbReference type="SMART" id="SM00355">
    <property type="entry name" value="ZnF_C2H2"/>
    <property type="match status" value="2"/>
</dbReference>
<feature type="compositionally biased region" description="Polar residues" evidence="2">
    <location>
        <begin position="388"/>
        <end position="405"/>
    </location>
</feature>
<dbReference type="EMBL" id="CADEPI010000005">
    <property type="protein sequence ID" value="CAB3361328.1"/>
    <property type="molecule type" value="Genomic_DNA"/>
</dbReference>
<feature type="region of interest" description="Disordered" evidence="2">
    <location>
        <begin position="81"/>
        <end position="100"/>
    </location>
</feature>
<evidence type="ECO:0000313" key="4">
    <source>
        <dbReference type="EMBL" id="CAB3361328.1"/>
    </source>
</evidence>
<dbReference type="AlphaFoldDB" id="A0A8S1BX38"/>
<evidence type="ECO:0000256" key="1">
    <source>
        <dbReference type="PROSITE-ProRule" id="PRU00042"/>
    </source>
</evidence>
<organism evidence="4 5">
    <name type="scientific">Cloeon dipterum</name>
    <dbReference type="NCBI Taxonomy" id="197152"/>
    <lineage>
        <taxon>Eukaryota</taxon>
        <taxon>Metazoa</taxon>
        <taxon>Ecdysozoa</taxon>
        <taxon>Arthropoda</taxon>
        <taxon>Hexapoda</taxon>
        <taxon>Insecta</taxon>
        <taxon>Pterygota</taxon>
        <taxon>Palaeoptera</taxon>
        <taxon>Ephemeroptera</taxon>
        <taxon>Pisciforma</taxon>
        <taxon>Baetidae</taxon>
        <taxon>Cloeon</taxon>
    </lineage>
</organism>
<reference evidence="4 5" key="1">
    <citation type="submission" date="2020-04" db="EMBL/GenBank/DDBJ databases">
        <authorList>
            <person name="Alioto T."/>
            <person name="Alioto T."/>
            <person name="Gomez Garrido J."/>
        </authorList>
    </citation>
    <scope>NUCLEOTIDE SEQUENCE [LARGE SCALE GENOMIC DNA]</scope>
</reference>